<dbReference type="AlphaFoldDB" id="A9KK30"/>
<evidence type="ECO:0000256" key="3">
    <source>
        <dbReference type="ARBA" id="ARBA00022777"/>
    </source>
</evidence>
<dbReference type="Proteomes" id="UP000000370">
    <property type="component" value="Chromosome"/>
</dbReference>
<dbReference type="InterPro" id="IPR006204">
    <property type="entry name" value="GHMP_kinase_N_dom"/>
</dbReference>
<dbReference type="SUPFAM" id="SSF54211">
    <property type="entry name" value="Ribosomal protein S5 domain 2-like"/>
    <property type="match status" value="1"/>
</dbReference>
<dbReference type="STRING" id="357809.Cphy_2237"/>
<dbReference type="Pfam" id="PF10509">
    <property type="entry name" value="GalKase_gal_bdg"/>
    <property type="match status" value="1"/>
</dbReference>
<dbReference type="InterPro" id="IPR014721">
    <property type="entry name" value="Ribsml_uS5_D2-typ_fold_subgr"/>
</dbReference>
<dbReference type="InterPro" id="IPR000705">
    <property type="entry name" value="Galactokinase"/>
</dbReference>
<dbReference type="KEGG" id="cpy:Cphy_2237"/>
<keyword evidence="3 7" id="KW-0418">Kinase</keyword>
<keyword evidence="7" id="KW-0808">Transferase</keyword>
<organism evidence="7 8">
    <name type="scientific">Lachnoclostridium phytofermentans (strain ATCC 700394 / DSM 18823 / ISDg)</name>
    <name type="common">Clostridium phytofermentans</name>
    <dbReference type="NCBI Taxonomy" id="357809"/>
    <lineage>
        <taxon>Bacteria</taxon>
        <taxon>Bacillati</taxon>
        <taxon>Bacillota</taxon>
        <taxon>Clostridia</taxon>
        <taxon>Lachnospirales</taxon>
        <taxon>Lachnospiraceae</taxon>
    </lineage>
</organism>
<dbReference type="InterPro" id="IPR036554">
    <property type="entry name" value="GHMP_kinase_C_sf"/>
</dbReference>
<dbReference type="EC" id="2.7.1.6" evidence="7"/>
<dbReference type="InterPro" id="IPR006206">
    <property type="entry name" value="Mevalonate/galactokinase"/>
</dbReference>
<dbReference type="eggNOG" id="COG0153">
    <property type="taxonomic scope" value="Bacteria"/>
</dbReference>
<dbReference type="SUPFAM" id="SSF55060">
    <property type="entry name" value="GHMP Kinase, C-terminal domain"/>
    <property type="match status" value="1"/>
</dbReference>
<keyword evidence="8" id="KW-1185">Reference proteome</keyword>
<dbReference type="GO" id="GO:0006012">
    <property type="term" value="P:galactose metabolic process"/>
    <property type="evidence" value="ECO:0007669"/>
    <property type="project" value="InterPro"/>
</dbReference>
<dbReference type="PIRSF" id="PIRSF000530">
    <property type="entry name" value="Galactokinase"/>
    <property type="match status" value="1"/>
</dbReference>
<evidence type="ECO:0000256" key="1">
    <source>
        <dbReference type="ARBA" id="ARBA00006566"/>
    </source>
</evidence>
<dbReference type="GO" id="GO:0005524">
    <property type="term" value="F:ATP binding"/>
    <property type="evidence" value="ECO:0007669"/>
    <property type="project" value="UniProtKB-KW"/>
</dbReference>
<dbReference type="EMBL" id="CP000885">
    <property type="protein sequence ID" value="ABX42602.1"/>
    <property type="molecule type" value="Genomic_DNA"/>
</dbReference>
<dbReference type="InterPro" id="IPR019539">
    <property type="entry name" value="GalKase_N"/>
</dbReference>
<evidence type="ECO:0000313" key="7">
    <source>
        <dbReference type="EMBL" id="ABX42602.1"/>
    </source>
</evidence>
<dbReference type="HOGENOM" id="CLU_017814_8_0_9"/>
<dbReference type="Pfam" id="PF00288">
    <property type="entry name" value="GHMP_kinases_N"/>
    <property type="match status" value="1"/>
</dbReference>
<proteinExistence type="inferred from homology"/>
<dbReference type="OrthoDB" id="250531at2"/>
<evidence type="ECO:0000256" key="4">
    <source>
        <dbReference type="ARBA" id="ARBA00022840"/>
    </source>
</evidence>
<dbReference type="Gene3D" id="3.30.230.10">
    <property type="match status" value="1"/>
</dbReference>
<dbReference type="RefSeq" id="WP_012200256.1">
    <property type="nucleotide sequence ID" value="NC_010001.1"/>
</dbReference>
<dbReference type="PRINTS" id="PR00959">
    <property type="entry name" value="MEVGALKINASE"/>
</dbReference>
<evidence type="ECO:0000313" key="8">
    <source>
        <dbReference type="Proteomes" id="UP000000370"/>
    </source>
</evidence>
<protein>
    <submittedName>
        <fullName evidence="7">Galactokinase</fullName>
        <ecNumber evidence="7">2.7.1.6</ecNumber>
    </submittedName>
</protein>
<dbReference type="GO" id="GO:0004335">
    <property type="term" value="F:galactokinase activity"/>
    <property type="evidence" value="ECO:0007669"/>
    <property type="project" value="UniProtKB-EC"/>
</dbReference>
<keyword evidence="4" id="KW-0067">ATP-binding</keyword>
<dbReference type="GO" id="GO:0005829">
    <property type="term" value="C:cytosol"/>
    <property type="evidence" value="ECO:0007669"/>
    <property type="project" value="TreeGrafter"/>
</dbReference>
<reference evidence="8" key="1">
    <citation type="submission" date="2007-11" db="EMBL/GenBank/DDBJ databases">
        <title>Complete genome sequence of Clostridium phytofermentans ISDg.</title>
        <authorList>
            <person name="Leschine S.B."/>
            <person name="Warnick T.A."/>
            <person name="Blanchard J.L."/>
            <person name="Schnell D.J."/>
            <person name="Petit E.L."/>
            <person name="LaTouf W.G."/>
            <person name="Copeland A."/>
            <person name="Lucas S."/>
            <person name="Lapidus A."/>
            <person name="Barry K."/>
            <person name="Glavina del Rio T."/>
            <person name="Dalin E."/>
            <person name="Tice H."/>
            <person name="Pitluck S."/>
            <person name="Kiss H."/>
            <person name="Brettin T."/>
            <person name="Bruce D."/>
            <person name="Detter J.C."/>
            <person name="Han C."/>
            <person name="Kuske C."/>
            <person name="Schmutz J."/>
            <person name="Larimer F."/>
            <person name="Land M."/>
            <person name="Hauser L."/>
            <person name="Kyrpides N."/>
            <person name="Kim E.A."/>
            <person name="Richardson P."/>
        </authorList>
    </citation>
    <scope>NUCLEOTIDE SEQUENCE [LARGE SCALE GENOMIC DNA]</scope>
    <source>
        <strain evidence="8">ATCC 700394 / DSM 18823 / ISDg</strain>
    </source>
</reference>
<dbReference type="Gene3D" id="3.30.70.890">
    <property type="entry name" value="GHMP kinase, C-terminal domain"/>
    <property type="match status" value="1"/>
</dbReference>
<comment type="similarity">
    <text evidence="1">Belongs to the GHMP kinase family. GalK subfamily.</text>
</comment>
<accession>A9KK30</accession>
<evidence type="ECO:0000259" key="5">
    <source>
        <dbReference type="Pfam" id="PF00288"/>
    </source>
</evidence>
<dbReference type="PANTHER" id="PTHR10457:SF7">
    <property type="entry name" value="GALACTOKINASE-RELATED"/>
    <property type="match status" value="1"/>
</dbReference>
<evidence type="ECO:0000259" key="6">
    <source>
        <dbReference type="Pfam" id="PF10509"/>
    </source>
</evidence>
<dbReference type="PRINTS" id="PR00473">
    <property type="entry name" value="GALCTOKINASE"/>
</dbReference>
<evidence type="ECO:0000256" key="2">
    <source>
        <dbReference type="ARBA" id="ARBA00022741"/>
    </source>
</evidence>
<feature type="domain" description="GHMP kinase N-terminal" evidence="5">
    <location>
        <begin position="116"/>
        <end position="201"/>
    </location>
</feature>
<keyword evidence="2" id="KW-0547">Nucleotide-binding</keyword>
<feature type="domain" description="Galactokinase N-terminal" evidence="6">
    <location>
        <begin position="28"/>
        <end position="75"/>
    </location>
</feature>
<name>A9KK30_LACP7</name>
<dbReference type="PANTHER" id="PTHR10457">
    <property type="entry name" value="MEVALONATE KINASE/GALACTOKINASE"/>
    <property type="match status" value="1"/>
</dbReference>
<gene>
    <name evidence="7" type="ordered locus">Cphy_2237</name>
</gene>
<dbReference type="InterPro" id="IPR020568">
    <property type="entry name" value="Ribosomal_Su5_D2-typ_SF"/>
</dbReference>
<sequence length="415" mass="46300">MIHPSIEILNKVYGECETSIKRYEALSQQFMEHFNSEQMEFFSAPGRTEIVGNHTDHNGGKILAASITLDTIGAAYPNNSNIISIFSEGYENEIRLDLSKIDEVPINQGSLSLIAGMMKATTNSGFKAAGFNAYISTSVISAAGVSSSASFEMLICSIINYFFNDSKMSYIDYAKIGQYAENKYWSKASGLMDQMACAVGGTISLDFSNDVKYEKVDFSFSKIGYDLIIVNTGKGHADLSQEYSDIPMEMKAVANKLGGTLLCDSNLPTFLEHFKELEESLENDRALLRSMHFYEENRRVEEAIQAVADHNEKHLLKIIEESGNSSWKWLQNCYVATDNKDQKINLALALTEIFIKKIGDGSCRIHGGGFSGVIMSIIPKVETANYIDYMSKFIDQKNIYPMNIREYGAIHLDKL</sequence>